<comment type="subcellular location">
    <subcellularLocation>
        <location evidence="1">Nucleus</location>
    </subcellularLocation>
</comment>
<dbReference type="AlphaFoldDB" id="A0AAD8HZM2"/>
<reference evidence="6" key="2">
    <citation type="submission" date="2023-05" db="EMBL/GenBank/DDBJ databases">
        <authorList>
            <person name="Schelkunov M.I."/>
        </authorList>
    </citation>
    <scope>NUCLEOTIDE SEQUENCE</scope>
    <source>
        <strain evidence="6">Hsosn_3</strain>
        <tissue evidence="6">Leaf</tissue>
    </source>
</reference>
<keyword evidence="4" id="KW-0804">Transcription</keyword>
<dbReference type="SUPFAM" id="SSF101936">
    <property type="entry name" value="DNA-binding pseudobarrel domain"/>
    <property type="match status" value="1"/>
</dbReference>
<evidence type="ECO:0000256" key="5">
    <source>
        <dbReference type="ARBA" id="ARBA00023242"/>
    </source>
</evidence>
<name>A0AAD8HZM2_9APIA</name>
<dbReference type="EMBL" id="JAUIZM010000007">
    <property type="protein sequence ID" value="KAK1375357.1"/>
    <property type="molecule type" value="Genomic_DNA"/>
</dbReference>
<evidence type="ECO:0000313" key="6">
    <source>
        <dbReference type="EMBL" id="KAK1375357.1"/>
    </source>
</evidence>
<dbReference type="Proteomes" id="UP001237642">
    <property type="component" value="Unassembled WGS sequence"/>
</dbReference>
<dbReference type="InterPro" id="IPR015300">
    <property type="entry name" value="DNA-bd_pseudobarrel_sf"/>
</dbReference>
<evidence type="ECO:0000256" key="3">
    <source>
        <dbReference type="ARBA" id="ARBA00023125"/>
    </source>
</evidence>
<accession>A0AAD8HZM2</accession>
<evidence type="ECO:0000313" key="7">
    <source>
        <dbReference type="Proteomes" id="UP001237642"/>
    </source>
</evidence>
<keyword evidence="7" id="KW-1185">Reference proteome</keyword>
<dbReference type="GO" id="GO:0003677">
    <property type="term" value="F:DNA binding"/>
    <property type="evidence" value="ECO:0007669"/>
    <property type="project" value="UniProtKB-KW"/>
</dbReference>
<reference evidence="6" key="1">
    <citation type="submission" date="2023-02" db="EMBL/GenBank/DDBJ databases">
        <title>Genome of toxic invasive species Heracleum sosnowskyi carries increased number of genes despite the absence of recent whole-genome duplications.</title>
        <authorList>
            <person name="Schelkunov M."/>
            <person name="Shtratnikova V."/>
            <person name="Makarenko M."/>
            <person name="Klepikova A."/>
            <person name="Omelchenko D."/>
            <person name="Novikova G."/>
            <person name="Obukhova E."/>
            <person name="Bogdanov V."/>
            <person name="Penin A."/>
            <person name="Logacheva M."/>
        </authorList>
    </citation>
    <scope>NUCLEOTIDE SEQUENCE</scope>
    <source>
        <strain evidence="6">Hsosn_3</strain>
        <tissue evidence="6">Leaf</tissue>
    </source>
</reference>
<comment type="caution">
    <text evidence="6">The sequence shown here is derived from an EMBL/GenBank/DDBJ whole genome shotgun (WGS) entry which is preliminary data.</text>
</comment>
<evidence type="ECO:0000256" key="1">
    <source>
        <dbReference type="ARBA" id="ARBA00004123"/>
    </source>
</evidence>
<gene>
    <name evidence="6" type="ORF">POM88_031550</name>
</gene>
<keyword evidence="2" id="KW-0805">Transcription regulation</keyword>
<dbReference type="GO" id="GO:0005634">
    <property type="term" value="C:nucleus"/>
    <property type="evidence" value="ECO:0007669"/>
    <property type="project" value="UniProtKB-SubCell"/>
</dbReference>
<keyword evidence="5" id="KW-0539">Nucleus</keyword>
<organism evidence="6 7">
    <name type="scientific">Heracleum sosnowskyi</name>
    <dbReference type="NCBI Taxonomy" id="360622"/>
    <lineage>
        <taxon>Eukaryota</taxon>
        <taxon>Viridiplantae</taxon>
        <taxon>Streptophyta</taxon>
        <taxon>Embryophyta</taxon>
        <taxon>Tracheophyta</taxon>
        <taxon>Spermatophyta</taxon>
        <taxon>Magnoliopsida</taxon>
        <taxon>eudicotyledons</taxon>
        <taxon>Gunneridae</taxon>
        <taxon>Pentapetalae</taxon>
        <taxon>asterids</taxon>
        <taxon>campanulids</taxon>
        <taxon>Apiales</taxon>
        <taxon>Apiaceae</taxon>
        <taxon>Apioideae</taxon>
        <taxon>apioid superclade</taxon>
        <taxon>Tordylieae</taxon>
        <taxon>Tordyliinae</taxon>
        <taxon>Heracleum</taxon>
    </lineage>
</organism>
<sequence length="176" mass="20624">MSSDEFWSKHGTVIPIGVTLRVRYGYEFWLDYIMINQCFFVVYLDDGWSFVTYPSSGRNVFDEIVPPFYFFENLALMFPDRVEFVVSYGHHIIGSYCRSASALTGLGSIGHMPSLLDSANITDLWDTKDSFTAYHQHCCWRIQIKKRRDWKKIVIHDDWIQFRNDMDLSTGDVCVF</sequence>
<evidence type="ECO:0008006" key="8">
    <source>
        <dbReference type="Google" id="ProtNLM"/>
    </source>
</evidence>
<protein>
    <recommendedName>
        <fullName evidence="8">TF-B3 domain-containing protein</fullName>
    </recommendedName>
</protein>
<evidence type="ECO:0000256" key="4">
    <source>
        <dbReference type="ARBA" id="ARBA00023163"/>
    </source>
</evidence>
<evidence type="ECO:0000256" key="2">
    <source>
        <dbReference type="ARBA" id="ARBA00023015"/>
    </source>
</evidence>
<proteinExistence type="predicted"/>
<keyword evidence="3" id="KW-0238">DNA-binding</keyword>